<dbReference type="OrthoDB" id="9806359at2"/>
<proteinExistence type="predicted"/>
<dbReference type="InterPro" id="IPR054566">
    <property type="entry name" value="ManC/GMP-like_b-helix"/>
</dbReference>
<gene>
    <name evidence="3" type="ORF">EJ997_05670</name>
</gene>
<evidence type="ECO:0000313" key="3">
    <source>
        <dbReference type="EMBL" id="AZQ76898.1"/>
    </source>
</evidence>
<evidence type="ECO:0000259" key="1">
    <source>
        <dbReference type="Pfam" id="PF00483"/>
    </source>
</evidence>
<dbReference type="PANTHER" id="PTHR46390">
    <property type="entry name" value="MANNOSE-1-PHOSPHATE GUANYLYLTRANSFERASE"/>
    <property type="match status" value="1"/>
</dbReference>
<dbReference type="Pfam" id="PF00483">
    <property type="entry name" value="NTP_transferase"/>
    <property type="match status" value="1"/>
</dbReference>
<dbReference type="InterPro" id="IPR049577">
    <property type="entry name" value="GMPP_N"/>
</dbReference>
<dbReference type="Proteomes" id="UP000280344">
    <property type="component" value="Chromosome"/>
</dbReference>
<keyword evidence="4" id="KW-1185">Reference proteome</keyword>
<evidence type="ECO:0000313" key="4">
    <source>
        <dbReference type="Proteomes" id="UP000280344"/>
    </source>
</evidence>
<dbReference type="GO" id="GO:0004475">
    <property type="term" value="F:mannose-1-phosphate guanylyltransferase (GTP) activity"/>
    <property type="evidence" value="ECO:0007669"/>
    <property type="project" value="InterPro"/>
</dbReference>
<dbReference type="GO" id="GO:0009298">
    <property type="term" value="P:GDP-mannose biosynthetic process"/>
    <property type="evidence" value="ECO:0007669"/>
    <property type="project" value="TreeGrafter"/>
</dbReference>
<dbReference type="Pfam" id="PF22640">
    <property type="entry name" value="ManC_GMP_beta-helix"/>
    <property type="match status" value="1"/>
</dbReference>
<organism evidence="3 4">
    <name type="scientific">Flaviflexus ciconiae</name>
    <dbReference type="NCBI Taxonomy" id="2496867"/>
    <lineage>
        <taxon>Bacteria</taxon>
        <taxon>Bacillati</taxon>
        <taxon>Actinomycetota</taxon>
        <taxon>Actinomycetes</taxon>
        <taxon>Actinomycetales</taxon>
        <taxon>Actinomycetaceae</taxon>
        <taxon>Flaviflexus</taxon>
    </lineage>
</organism>
<keyword evidence="3" id="KW-0808">Transferase</keyword>
<feature type="domain" description="Nucleotidyl transferase" evidence="1">
    <location>
        <begin position="5"/>
        <end position="281"/>
    </location>
</feature>
<dbReference type="EMBL" id="CP034593">
    <property type="protein sequence ID" value="AZQ76898.1"/>
    <property type="molecule type" value="Genomic_DNA"/>
</dbReference>
<accession>A0A3S9PX39</accession>
<dbReference type="InterPro" id="IPR051161">
    <property type="entry name" value="Mannose-6P_isomerase_type2"/>
</dbReference>
<dbReference type="AlphaFoldDB" id="A0A3S9PX39"/>
<dbReference type="InterPro" id="IPR029044">
    <property type="entry name" value="Nucleotide-diphossugar_trans"/>
</dbReference>
<dbReference type="CDD" id="cd02509">
    <property type="entry name" value="GDP-M1P_Guanylyltransferase"/>
    <property type="match status" value="1"/>
</dbReference>
<keyword evidence="3" id="KW-0548">Nucleotidyltransferase</keyword>
<evidence type="ECO:0000259" key="2">
    <source>
        <dbReference type="Pfam" id="PF22640"/>
    </source>
</evidence>
<dbReference type="RefSeq" id="WP_126703704.1">
    <property type="nucleotide sequence ID" value="NZ_CP034593.1"/>
</dbReference>
<protein>
    <submittedName>
        <fullName evidence="3">Mannose-1-phosphate guanylyltransferase</fullName>
    </submittedName>
</protein>
<dbReference type="SUPFAM" id="SSF159283">
    <property type="entry name" value="Guanosine diphospho-D-mannose pyrophosphorylase/mannose-6-phosphate isomerase linker domain"/>
    <property type="match status" value="1"/>
</dbReference>
<feature type="domain" description="MannoseP isomerase/GMP-like beta-helix" evidence="2">
    <location>
        <begin position="300"/>
        <end position="344"/>
    </location>
</feature>
<dbReference type="SUPFAM" id="SSF53448">
    <property type="entry name" value="Nucleotide-diphospho-sugar transferases"/>
    <property type="match status" value="1"/>
</dbReference>
<name>A0A3S9PX39_9ACTO</name>
<reference evidence="3 4" key="1">
    <citation type="submission" date="2018-12" db="EMBL/GenBank/DDBJ databases">
        <title>Complete genome sequence of Flaviflexus sp. H23T48.</title>
        <authorList>
            <person name="Bae J.-W."/>
            <person name="Lee J.-Y."/>
        </authorList>
    </citation>
    <scope>NUCLEOTIDE SEQUENCE [LARGE SCALE GENOMIC DNA]</scope>
    <source>
        <strain evidence="3 4">H23T48</strain>
    </source>
</reference>
<dbReference type="PANTHER" id="PTHR46390:SF1">
    <property type="entry name" value="MANNOSE-1-PHOSPHATE GUANYLYLTRANSFERASE"/>
    <property type="match status" value="1"/>
</dbReference>
<dbReference type="KEGG" id="flh:EJ997_05670"/>
<dbReference type="InterPro" id="IPR005835">
    <property type="entry name" value="NTP_transferase_dom"/>
</dbReference>
<dbReference type="Gene3D" id="3.90.550.10">
    <property type="entry name" value="Spore Coat Polysaccharide Biosynthesis Protein SpsA, Chain A"/>
    <property type="match status" value="1"/>
</dbReference>
<sequence length="357" mass="37209">MTFVAIVPAGGAGTRLWPLSRRSHPKFLIDMTGVGRTLIQATSDRLEGLADDLIVVTGKDHAKAVAEQLDLSEDALVIEPSPRGTMPAIGLVAAIVEKRYGPDAVVGSFAADHLISDTGAFQQAVRTAIDSAKTGKVVTIGITPTSPDTGFGYIHVGEETTVKGAYAVAEFMEKPDLPRAVEYVESGTFLWNAGMFVSRVGVLLDSLAQFKPELAAGLRAIAAEWDGPGRAEALTGWDDLEDSVIDRAIAEPLAEIGGVTTVPVSMGWSDIGGYASLSEHLDNSAEQVSSGGSAQPVVLSGSDGAVVYSHDRPIVIHGIPEAVVVDTGDVLLVTTKEQSAGLGGVVASLGDDLNRLR</sequence>